<dbReference type="RefSeq" id="WP_394819768.1">
    <property type="nucleotide sequence ID" value="NZ_JAWJZY010000003.1"/>
</dbReference>
<evidence type="ECO:0000313" key="2">
    <source>
        <dbReference type="Proteomes" id="UP001312908"/>
    </source>
</evidence>
<dbReference type="Proteomes" id="UP001312908">
    <property type="component" value="Unassembled WGS sequence"/>
</dbReference>
<protein>
    <submittedName>
        <fullName evidence="1">Uncharacterized protein</fullName>
    </submittedName>
</protein>
<comment type="caution">
    <text evidence="1">The sequence shown here is derived from an EMBL/GenBank/DDBJ whole genome shotgun (WGS) entry which is preliminary data.</text>
</comment>
<gene>
    <name evidence="1" type="ORF">DOFOFD_07550</name>
</gene>
<reference evidence="1 2" key="1">
    <citation type="submission" date="2023-10" db="EMBL/GenBank/DDBJ databases">
        <title>Sorlinia euscelidii gen. nov., sp. nov., an acetic acid bacteria isolated from the gut of Euscelidius variegatus emitter.</title>
        <authorList>
            <person name="Michoud G."/>
            <person name="Marasco R."/>
            <person name="Seferji K."/>
            <person name="Gonella E."/>
            <person name="Garuglieri E."/>
            <person name="Alma A."/>
            <person name="Mapelli F."/>
            <person name="Borin S."/>
            <person name="Daffonchio D."/>
            <person name="Crotti E."/>
        </authorList>
    </citation>
    <scope>NUCLEOTIDE SEQUENCE [LARGE SCALE GENOMIC DNA]</scope>
    <source>
        <strain evidence="1 2">EV16P</strain>
    </source>
</reference>
<accession>A0ABU7U1W3</accession>
<sequence>MIDLIAMSKWRKIKAAWEAETASNRALAKQFGVSEAAIRKRASSEKWVRRRCAVLTQKVRTAHPMRTDTKTAENPADLIPDLKGLTRRMIAELGDVSAHESEIANAITQETKNDKNEARRNAMLKAISLSARVQSLKALTQTAIMLKTDGVEMGKKAQKKRGAAQIAATGLFAPLQPPNLKTMN</sequence>
<keyword evidence="2" id="KW-1185">Reference proteome</keyword>
<organism evidence="1 2">
    <name type="scientific">Sorlinia euscelidii</name>
    <dbReference type="NCBI Taxonomy" id="3081148"/>
    <lineage>
        <taxon>Bacteria</taxon>
        <taxon>Pseudomonadati</taxon>
        <taxon>Pseudomonadota</taxon>
        <taxon>Alphaproteobacteria</taxon>
        <taxon>Acetobacterales</taxon>
        <taxon>Acetobacteraceae</taxon>
        <taxon>Sorlinia</taxon>
    </lineage>
</organism>
<evidence type="ECO:0000313" key="1">
    <source>
        <dbReference type="EMBL" id="MEE8658864.1"/>
    </source>
</evidence>
<proteinExistence type="predicted"/>
<dbReference type="EMBL" id="JAWJZY010000003">
    <property type="protein sequence ID" value="MEE8658864.1"/>
    <property type="molecule type" value="Genomic_DNA"/>
</dbReference>
<name>A0ABU7U1W3_9PROT</name>